<dbReference type="Pfam" id="PF01063">
    <property type="entry name" value="Aminotran_4"/>
    <property type="match status" value="1"/>
</dbReference>
<comment type="cofactor">
    <cofactor evidence="1">
        <name>pyridoxal 5'-phosphate</name>
        <dbReference type="ChEBI" id="CHEBI:597326"/>
    </cofactor>
</comment>
<dbReference type="GO" id="GO:0046394">
    <property type="term" value="P:carboxylic acid biosynthetic process"/>
    <property type="evidence" value="ECO:0007669"/>
    <property type="project" value="UniProtKB-ARBA"/>
</dbReference>
<dbReference type="EMBL" id="CP063208">
    <property type="protein sequence ID" value="QOS14091.1"/>
    <property type="molecule type" value="Genomic_DNA"/>
</dbReference>
<dbReference type="GeneID" id="59461610"/>
<keyword evidence="3" id="KW-0663">Pyridoxal phosphate</keyword>
<dbReference type="Proteomes" id="UP000663064">
    <property type="component" value="Plasmid pHGLR3"/>
</dbReference>
<geneLocation type="plasmid" evidence="4 5">
    <name>pHGLR3</name>
</geneLocation>
<dbReference type="AlphaFoldDB" id="A0A871BLU7"/>
<dbReference type="EC" id="2.6.1.-" evidence="4"/>
<organism evidence="4 5">
    <name type="scientific">Haloferax gibbonsii</name>
    <dbReference type="NCBI Taxonomy" id="35746"/>
    <lineage>
        <taxon>Archaea</taxon>
        <taxon>Methanobacteriati</taxon>
        <taxon>Methanobacteriota</taxon>
        <taxon>Stenosarchaea group</taxon>
        <taxon>Halobacteria</taxon>
        <taxon>Halobacteriales</taxon>
        <taxon>Haloferacaceae</taxon>
        <taxon>Haloferax</taxon>
    </lineage>
</organism>
<dbReference type="FunFam" id="3.20.10.10:FF:000002">
    <property type="entry name" value="D-alanine aminotransferase"/>
    <property type="match status" value="1"/>
</dbReference>
<keyword evidence="4" id="KW-0032">Aminotransferase</keyword>
<evidence type="ECO:0000256" key="1">
    <source>
        <dbReference type="ARBA" id="ARBA00001933"/>
    </source>
</evidence>
<dbReference type="InterPro" id="IPR050571">
    <property type="entry name" value="Class-IV_PLP-Dep_Aminotrnsfr"/>
</dbReference>
<keyword evidence="4" id="KW-0808">Transferase</keyword>
<dbReference type="PANTHER" id="PTHR42743">
    <property type="entry name" value="AMINO-ACID AMINOTRANSFERASE"/>
    <property type="match status" value="1"/>
</dbReference>
<dbReference type="InterPro" id="IPR036038">
    <property type="entry name" value="Aminotransferase-like"/>
</dbReference>
<dbReference type="PANTHER" id="PTHR42743:SF11">
    <property type="entry name" value="AMINODEOXYCHORISMATE LYASE"/>
    <property type="match status" value="1"/>
</dbReference>
<accession>A0A871BLU7</accession>
<proteinExistence type="inferred from homology"/>
<evidence type="ECO:0000256" key="3">
    <source>
        <dbReference type="ARBA" id="ARBA00022898"/>
    </source>
</evidence>
<dbReference type="RefSeq" id="WP_193494240.1">
    <property type="nucleotide sequence ID" value="NZ_CP063208.1"/>
</dbReference>
<evidence type="ECO:0000313" key="5">
    <source>
        <dbReference type="Proteomes" id="UP000663064"/>
    </source>
</evidence>
<dbReference type="SUPFAM" id="SSF56752">
    <property type="entry name" value="D-aminoacid aminotransferase-like PLP-dependent enzymes"/>
    <property type="match status" value="1"/>
</dbReference>
<name>A0A871BLU7_HALGI</name>
<gene>
    <name evidence="4" type="ORF">HfgLR_25045</name>
</gene>
<dbReference type="GO" id="GO:0008652">
    <property type="term" value="P:amino acid biosynthetic process"/>
    <property type="evidence" value="ECO:0007669"/>
    <property type="project" value="UniProtKB-ARBA"/>
</dbReference>
<evidence type="ECO:0000313" key="4">
    <source>
        <dbReference type="EMBL" id="QOS14091.1"/>
    </source>
</evidence>
<dbReference type="GO" id="GO:0008483">
    <property type="term" value="F:transaminase activity"/>
    <property type="evidence" value="ECO:0007669"/>
    <property type="project" value="UniProtKB-KW"/>
</dbReference>
<protein>
    <submittedName>
        <fullName evidence="4">Pyridoxal phosphate-dependent aminotransferase</fullName>
        <ecNumber evidence="4">2.6.1.-</ecNumber>
    </submittedName>
</protein>
<sequence>MANYLSQTPETIAESYININGELVPGDEAHVSVLDRNFLYGDGVFDGMPVYEGKVVLGERHIDRFFRSTAAVKIDMPISKDELRERMMTTLEKSNLENGACRLIASRGLGPSGVKNTRYLGEPTIVVIPQHTEKDDVAYGRGEAPAEKARIASTRMLPADTIDPRIKSCNYLVNALAERELIGTDADFAIMLDQDGYVSEAFDANIFVEDHNGTIKTPESLQALGGITREVTIELARDLGYDVEETKLTTYDLFTANEVFMTSSGRGVASIAEIDGRPVGTGAKSETVQDIALALYEYIQENEYLELNP</sequence>
<comment type="similarity">
    <text evidence="2">Belongs to the class-IV pyridoxal-phosphate-dependent aminotransferase family.</text>
</comment>
<dbReference type="InterPro" id="IPR043131">
    <property type="entry name" value="BCAT-like_N"/>
</dbReference>
<reference evidence="4" key="1">
    <citation type="journal article" date="2021" name="Front. Microbiol.">
        <title>Cellular and Genomic Properties of Haloferax gibbonsii LR2-5, the Host of Euryarchaeal Virus HFTV1.</title>
        <authorList>
            <person name="Tittes C."/>
            <person name="Schwarzer S."/>
            <person name="Pfeiffer F."/>
            <person name="Dyall-Smith M."/>
            <person name="Rodriguez-Franco M."/>
            <person name="Oksanen H.M."/>
            <person name="Quax T.E.F."/>
        </authorList>
    </citation>
    <scope>NUCLEOTIDE SEQUENCE</scope>
    <source>
        <strain evidence="4">LR2-5</strain>
    </source>
</reference>
<dbReference type="InterPro" id="IPR001544">
    <property type="entry name" value="Aminotrans_IV"/>
</dbReference>
<dbReference type="InterPro" id="IPR043132">
    <property type="entry name" value="BCAT-like_C"/>
</dbReference>
<keyword evidence="4" id="KW-0614">Plasmid</keyword>
<dbReference type="Gene3D" id="3.30.470.10">
    <property type="match status" value="1"/>
</dbReference>
<dbReference type="Gene3D" id="3.20.10.10">
    <property type="entry name" value="D-amino Acid Aminotransferase, subunit A, domain 2"/>
    <property type="match status" value="1"/>
</dbReference>
<evidence type="ECO:0000256" key="2">
    <source>
        <dbReference type="ARBA" id="ARBA00009320"/>
    </source>
</evidence>